<keyword evidence="2" id="KW-1185">Reference proteome</keyword>
<evidence type="ECO:0000313" key="1">
    <source>
        <dbReference type="EMBL" id="CAG8598208.1"/>
    </source>
</evidence>
<protein>
    <submittedName>
        <fullName evidence="1">36506_t:CDS:1</fullName>
    </submittedName>
</protein>
<organism evidence="1 2">
    <name type="scientific">Racocetra persica</name>
    <dbReference type="NCBI Taxonomy" id="160502"/>
    <lineage>
        <taxon>Eukaryota</taxon>
        <taxon>Fungi</taxon>
        <taxon>Fungi incertae sedis</taxon>
        <taxon>Mucoromycota</taxon>
        <taxon>Glomeromycotina</taxon>
        <taxon>Glomeromycetes</taxon>
        <taxon>Diversisporales</taxon>
        <taxon>Gigasporaceae</taxon>
        <taxon>Racocetra</taxon>
    </lineage>
</organism>
<dbReference type="Proteomes" id="UP000789920">
    <property type="component" value="Unassembled WGS sequence"/>
</dbReference>
<dbReference type="EMBL" id="CAJVQC010008919">
    <property type="protein sequence ID" value="CAG8598208.1"/>
    <property type="molecule type" value="Genomic_DNA"/>
</dbReference>
<reference evidence="1" key="1">
    <citation type="submission" date="2021-06" db="EMBL/GenBank/DDBJ databases">
        <authorList>
            <person name="Kallberg Y."/>
            <person name="Tangrot J."/>
            <person name="Rosling A."/>
        </authorList>
    </citation>
    <scope>NUCLEOTIDE SEQUENCE</scope>
    <source>
        <strain evidence="1">MA461A</strain>
    </source>
</reference>
<gene>
    <name evidence="1" type="ORF">RPERSI_LOCUS5813</name>
</gene>
<evidence type="ECO:0000313" key="2">
    <source>
        <dbReference type="Proteomes" id="UP000789920"/>
    </source>
</evidence>
<proteinExistence type="predicted"/>
<sequence>MDEYKLYIQYPNQVTKILILYDEDYPSFEVEKNEDNRTFYKFEYKNKVLDEAKGFYTSKVSDSNFFDNSWKNYYSSAIYLSHMEELLSNKPTLRKSPWN</sequence>
<accession>A0ACA9MMM1</accession>
<comment type="caution">
    <text evidence="1">The sequence shown here is derived from an EMBL/GenBank/DDBJ whole genome shotgun (WGS) entry which is preliminary data.</text>
</comment>
<name>A0ACA9MMM1_9GLOM</name>